<protein>
    <recommendedName>
        <fullName evidence="3">Ribosome-binding factor A</fullName>
    </recommendedName>
</protein>
<dbReference type="AlphaFoldDB" id="A0A5B9P2G7"/>
<dbReference type="KEGG" id="mff:MFFC18_05580"/>
<reference evidence="1 2" key="1">
    <citation type="submission" date="2019-08" db="EMBL/GenBank/DDBJ databases">
        <title>Deep-cultivation of Planctomycetes and their phenomic and genomic characterization uncovers novel biology.</title>
        <authorList>
            <person name="Wiegand S."/>
            <person name="Jogler M."/>
            <person name="Boedeker C."/>
            <person name="Pinto D."/>
            <person name="Vollmers J."/>
            <person name="Rivas-Marin E."/>
            <person name="Kohn T."/>
            <person name="Peeters S.H."/>
            <person name="Heuer A."/>
            <person name="Rast P."/>
            <person name="Oberbeckmann S."/>
            <person name="Bunk B."/>
            <person name="Jeske O."/>
            <person name="Meyerdierks A."/>
            <person name="Storesund J.E."/>
            <person name="Kallscheuer N."/>
            <person name="Luecker S."/>
            <person name="Lage O.M."/>
            <person name="Pohl T."/>
            <person name="Merkel B.J."/>
            <person name="Hornburger P."/>
            <person name="Mueller R.-W."/>
            <person name="Bruemmer F."/>
            <person name="Labrenz M."/>
            <person name="Spormann A.M."/>
            <person name="Op den Camp H."/>
            <person name="Overmann J."/>
            <person name="Amann R."/>
            <person name="Jetten M.S.M."/>
            <person name="Mascher T."/>
            <person name="Medema M.H."/>
            <person name="Devos D.P."/>
            <person name="Kaster A.-K."/>
            <person name="Ovreas L."/>
            <person name="Rohde M."/>
            <person name="Galperin M.Y."/>
            <person name="Jogler C."/>
        </authorList>
    </citation>
    <scope>NUCLEOTIDE SEQUENCE [LARGE SCALE GENOMIC DNA]</scope>
    <source>
        <strain evidence="1 2">FC18</strain>
    </source>
</reference>
<dbReference type="RefSeq" id="WP_075084689.1">
    <property type="nucleotide sequence ID" value="NZ_CP042912.1"/>
</dbReference>
<evidence type="ECO:0000313" key="1">
    <source>
        <dbReference type="EMBL" id="QEG20707.1"/>
    </source>
</evidence>
<dbReference type="OrthoDB" id="5570333at2"/>
<dbReference type="InterPro" id="IPR015946">
    <property type="entry name" value="KH_dom-like_a/b"/>
</dbReference>
<name>A0A5B9P2G7_9BACT</name>
<organism evidence="1 2">
    <name type="scientific">Mariniblastus fucicola</name>
    <dbReference type="NCBI Taxonomy" id="980251"/>
    <lineage>
        <taxon>Bacteria</taxon>
        <taxon>Pseudomonadati</taxon>
        <taxon>Planctomycetota</taxon>
        <taxon>Planctomycetia</taxon>
        <taxon>Pirellulales</taxon>
        <taxon>Pirellulaceae</taxon>
        <taxon>Mariniblastus</taxon>
    </lineage>
</organism>
<proteinExistence type="predicted"/>
<dbReference type="STRING" id="980251.GCA_001642875_02257"/>
<dbReference type="Proteomes" id="UP000322214">
    <property type="component" value="Chromosome"/>
</dbReference>
<dbReference type="InterPro" id="IPR023799">
    <property type="entry name" value="RbfA_dom_sf"/>
</dbReference>
<gene>
    <name evidence="1" type="ORF">MFFC18_05580</name>
</gene>
<dbReference type="Gene3D" id="3.30.300.20">
    <property type="match status" value="1"/>
</dbReference>
<dbReference type="EMBL" id="CP042912">
    <property type="protein sequence ID" value="QEG20707.1"/>
    <property type="molecule type" value="Genomic_DNA"/>
</dbReference>
<evidence type="ECO:0000313" key="2">
    <source>
        <dbReference type="Proteomes" id="UP000322214"/>
    </source>
</evidence>
<keyword evidence="2" id="KW-1185">Reference proteome</keyword>
<dbReference type="SUPFAM" id="SSF89919">
    <property type="entry name" value="Ribosome-binding factor A, RbfA"/>
    <property type="match status" value="1"/>
</dbReference>
<accession>A0A5B9P2G7</accession>
<evidence type="ECO:0008006" key="3">
    <source>
        <dbReference type="Google" id="ProtNLM"/>
    </source>
</evidence>
<sequence length="143" mass="16151">MKRKIKTEKLRASMLELCGEINEDDGIDPRTYFKSKRNRKENRKTKQLCQQVARTLNLCLNDCDDSIVQSMFLVGVVPAPDSSCLLIHVECDLTDFDPDTALIAIRNQTARLQFEISRAIHRKRVPNLTFSVSQANSGGPGNE</sequence>